<evidence type="ECO:0000256" key="3">
    <source>
        <dbReference type="ARBA" id="ARBA00023125"/>
    </source>
</evidence>
<evidence type="ECO:0000256" key="1">
    <source>
        <dbReference type="ARBA" id="ARBA00009437"/>
    </source>
</evidence>
<dbReference type="PANTHER" id="PTHR30537">
    <property type="entry name" value="HTH-TYPE TRANSCRIPTIONAL REGULATOR"/>
    <property type="match status" value="1"/>
</dbReference>
<dbReference type="PANTHER" id="PTHR30537:SF5">
    <property type="entry name" value="HTH-TYPE TRANSCRIPTIONAL ACTIVATOR TTDR-RELATED"/>
    <property type="match status" value="1"/>
</dbReference>
<dbReference type="InterPro" id="IPR058163">
    <property type="entry name" value="LysR-type_TF_proteobact-type"/>
</dbReference>
<dbReference type="Pfam" id="PF00126">
    <property type="entry name" value="HTH_1"/>
    <property type="match status" value="1"/>
</dbReference>
<dbReference type="SUPFAM" id="SSF53850">
    <property type="entry name" value="Periplasmic binding protein-like II"/>
    <property type="match status" value="1"/>
</dbReference>
<dbReference type="Pfam" id="PF03466">
    <property type="entry name" value="LysR_substrate"/>
    <property type="match status" value="1"/>
</dbReference>
<name>A0ABU5E4I5_9PROT</name>
<keyword evidence="2" id="KW-0805">Transcription regulation</keyword>
<dbReference type="InterPro" id="IPR005119">
    <property type="entry name" value="LysR_subst-bd"/>
</dbReference>
<dbReference type="InterPro" id="IPR036388">
    <property type="entry name" value="WH-like_DNA-bd_sf"/>
</dbReference>
<evidence type="ECO:0000256" key="2">
    <source>
        <dbReference type="ARBA" id="ARBA00023015"/>
    </source>
</evidence>
<feature type="domain" description="HTH lysR-type" evidence="5">
    <location>
        <begin position="1"/>
        <end position="59"/>
    </location>
</feature>
<keyword evidence="3" id="KW-0238">DNA-binding</keyword>
<comment type="caution">
    <text evidence="6">The sequence shown here is derived from an EMBL/GenBank/DDBJ whole genome shotgun (WGS) entry which is preliminary data.</text>
</comment>
<evidence type="ECO:0000313" key="7">
    <source>
        <dbReference type="Proteomes" id="UP001271769"/>
    </source>
</evidence>
<dbReference type="PROSITE" id="PS50931">
    <property type="entry name" value="HTH_LYSR"/>
    <property type="match status" value="1"/>
</dbReference>
<sequence length="297" mass="32294">MDRLEAMALLVTVTETGSLSAAARRLGAPLATVSRKVADLEAHLNARLLTRTNRQVQLTEAGRAYLAAAKEILGRVEEAERMASGEYVTPKGELTVTAPLVFGRLHILPVVTDFLQVFPDITLRLVLGDRLSNLIEDHIDAALRIGNLPDSNLVATRLGSTRRSAYASPDYLKRRGLPTTLEELIHHDCVSFENIVPSKFWIFHDGKQDISTPVRTRLSVTTAEAAIDAAVAGTGITRVLSYQAAKAVAAGTLVPVLEAFEPPAWPIHFVHVAQGALPLKMRAFLDFATPRIRAKLA</sequence>
<dbReference type="Proteomes" id="UP001271769">
    <property type="component" value="Unassembled WGS sequence"/>
</dbReference>
<gene>
    <name evidence="6" type="ORF">SMD31_21325</name>
</gene>
<organism evidence="6 7">
    <name type="scientific">Dongia rigui</name>
    <dbReference type="NCBI Taxonomy" id="940149"/>
    <lineage>
        <taxon>Bacteria</taxon>
        <taxon>Pseudomonadati</taxon>
        <taxon>Pseudomonadota</taxon>
        <taxon>Alphaproteobacteria</taxon>
        <taxon>Rhodospirillales</taxon>
        <taxon>Dongiaceae</taxon>
        <taxon>Dongia</taxon>
    </lineage>
</organism>
<dbReference type="SUPFAM" id="SSF46785">
    <property type="entry name" value="Winged helix' DNA-binding domain"/>
    <property type="match status" value="1"/>
</dbReference>
<reference evidence="6 7" key="1">
    <citation type="journal article" date="2013" name="Antonie Van Leeuwenhoek">
        <title>Dongia rigui sp. nov., isolated from freshwater of a large wetland in Korea.</title>
        <authorList>
            <person name="Baik K.S."/>
            <person name="Hwang Y.M."/>
            <person name="Choi J.S."/>
            <person name="Kwon J."/>
            <person name="Seong C.N."/>
        </authorList>
    </citation>
    <scope>NUCLEOTIDE SEQUENCE [LARGE SCALE GENOMIC DNA]</scope>
    <source>
        <strain evidence="6 7">04SU4-P</strain>
    </source>
</reference>
<evidence type="ECO:0000259" key="5">
    <source>
        <dbReference type="PROSITE" id="PS50931"/>
    </source>
</evidence>
<dbReference type="CDD" id="cd08471">
    <property type="entry name" value="PBP2_CrgA_like_2"/>
    <property type="match status" value="1"/>
</dbReference>
<dbReference type="InterPro" id="IPR000847">
    <property type="entry name" value="LysR_HTH_N"/>
</dbReference>
<accession>A0ABU5E4I5</accession>
<proteinExistence type="inferred from homology"/>
<evidence type="ECO:0000256" key="4">
    <source>
        <dbReference type="ARBA" id="ARBA00023163"/>
    </source>
</evidence>
<dbReference type="RefSeq" id="WP_320502963.1">
    <property type="nucleotide sequence ID" value="NZ_JAXCLX010000005.1"/>
</dbReference>
<keyword evidence="7" id="KW-1185">Reference proteome</keyword>
<protein>
    <submittedName>
        <fullName evidence="6">LysR family transcriptional regulator</fullName>
    </submittedName>
</protein>
<dbReference type="InterPro" id="IPR036390">
    <property type="entry name" value="WH_DNA-bd_sf"/>
</dbReference>
<dbReference type="EMBL" id="JAXCLX010000005">
    <property type="protein sequence ID" value="MDY0874495.1"/>
    <property type="molecule type" value="Genomic_DNA"/>
</dbReference>
<keyword evidence="4" id="KW-0804">Transcription</keyword>
<dbReference type="Gene3D" id="1.10.10.10">
    <property type="entry name" value="Winged helix-like DNA-binding domain superfamily/Winged helix DNA-binding domain"/>
    <property type="match status" value="1"/>
</dbReference>
<evidence type="ECO:0000313" key="6">
    <source>
        <dbReference type="EMBL" id="MDY0874495.1"/>
    </source>
</evidence>
<comment type="similarity">
    <text evidence="1">Belongs to the LysR transcriptional regulatory family.</text>
</comment>
<dbReference type="Gene3D" id="3.40.190.290">
    <property type="match status" value="1"/>
</dbReference>